<dbReference type="InterPro" id="IPR052512">
    <property type="entry name" value="4CMD/NDH-1_regulator"/>
</dbReference>
<reference evidence="2 3" key="1">
    <citation type="submission" date="2023-10" db="EMBL/GenBank/DDBJ databases">
        <title>Wastewater isolates of ESBL- and carbapenemase-producing Gram-negative bacteria from New Zealand.</title>
        <authorList>
            <person name="Straub C."/>
            <person name="Weaver L."/>
            <person name="Cornelius A."/>
            <person name="Mcgill E."/>
            <person name="Dyet K."/>
            <person name="White L."/>
            <person name="Pattis I."/>
        </authorList>
    </citation>
    <scope>NUCLEOTIDE SEQUENCE [LARGE SCALE GENOMIC DNA]</scope>
    <source>
        <strain evidence="2 3">ESBL09</strain>
    </source>
</reference>
<feature type="domain" description="Carboxymuconolactone decarboxylase-like" evidence="1">
    <location>
        <begin position="3"/>
        <end position="67"/>
    </location>
</feature>
<accession>A0AB35XD94</accession>
<dbReference type="InterPro" id="IPR003779">
    <property type="entry name" value="CMD-like"/>
</dbReference>
<protein>
    <submittedName>
        <fullName evidence="2">Carboxymuconolactone decarboxylase family protein</fullName>
    </submittedName>
</protein>
<name>A0AB35XD94_9ENTR</name>
<dbReference type="PANTHER" id="PTHR33570:SF2">
    <property type="entry name" value="CARBOXYMUCONOLACTONE DECARBOXYLASE-LIKE DOMAIN-CONTAINING PROTEIN"/>
    <property type="match status" value="1"/>
</dbReference>
<gene>
    <name evidence="2" type="ORF">V4836_26575</name>
</gene>
<evidence type="ECO:0000313" key="3">
    <source>
        <dbReference type="Proteomes" id="UP001331691"/>
    </source>
</evidence>
<feature type="domain" description="Carboxymuconolactone decarboxylase-like" evidence="1">
    <location>
        <begin position="121"/>
        <end position="188"/>
    </location>
</feature>
<dbReference type="Gene3D" id="1.20.1290.10">
    <property type="entry name" value="AhpD-like"/>
    <property type="match status" value="1"/>
</dbReference>
<dbReference type="PANTHER" id="PTHR33570">
    <property type="entry name" value="4-CARBOXYMUCONOLACTONE DECARBOXYLASE FAMILY PROTEIN"/>
    <property type="match status" value="1"/>
</dbReference>
<dbReference type="Pfam" id="PF02627">
    <property type="entry name" value="CMD"/>
    <property type="match status" value="2"/>
</dbReference>
<comment type="caution">
    <text evidence="2">The sequence shown here is derived from an EMBL/GenBank/DDBJ whole genome shotgun (WGS) entry which is preliminary data.</text>
</comment>
<dbReference type="EMBL" id="JAZKKV010000005">
    <property type="protein sequence ID" value="MEE9657619.1"/>
    <property type="molecule type" value="Genomic_DNA"/>
</dbReference>
<organism evidence="2 3">
    <name type="scientific">Kluyvera ascorbata</name>
    <dbReference type="NCBI Taxonomy" id="51288"/>
    <lineage>
        <taxon>Bacteria</taxon>
        <taxon>Pseudomonadati</taxon>
        <taxon>Pseudomonadota</taxon>
        <taxon>Gammaproteobacteria</taxon>
        <taxon>Enterobacterales</taxon>
        <taxon>Enterobacteriaceae</taxon>
        <taxon>Kluyvera</taxon>
    </lineage>
</organism>
<dbReference type="AlphaFoldDB" id="A0AB35XD94"/>
<proteinExistence type="predicted"/>
<keyword evidence="3" id="KW-1185">Reference proteome</keyword>
<dbReference type="Proteomes" id="UP001331691">
    <property type="component" value="Unassembled WGS sequence"/>
</dbReference>
<dbReference type="RefSeq" id="WP_331389731.1">
    <property type="nucleotide sequence ID" value="NZ_JAZKKV010000005.1"/>
</dbReference>
<dbReference type="SUPFAM" id="SSF69118">
    <property type="entry name" value="AhpD-like"/>
    <property type="match status" value="1"/>
</dbReference>
<dbReference type="GO" id="GO:0051920">
    <property type="term" value="F:peroxiredoxin activity"/>
    <property type="evidence" value="ECO:0007669"/>
    <property type="project" value="InterPro"/>
</dbReference>
<evidence type="ECO:0000259" key="1">
    <source>
        <dbReference type="Pfam" id="PF02627"/>
    </source>
</evidence>
<sequence>MQNRLDNKQQAIIPIAAFAAKGDTEKLAAEIQHGLDTGLTINEIKEVLIQLYAYAGFPRSLNALGVLMGVVEQRQQQGITDNAGEDASSFPENWNALEGGTQNQTRLIGKPVTGPLFTFAPAIDQFLKTHLFGDIFQRDTLSWQTRELATISFLAAIPGVTSQLKSHYAISLNAGLTAEQLWAFTAILGQKCGADMADNARPVLGELLDETKTPRHGGLSTHCGFVE</sequence>
<evidence type="ECO:0000313" key="2">
    <source>
        <dbReference type="EMBL" id="MEE9657619.1"/>
    </source>
</evidence>
<dbReference type="InterPro" id="IPR029032">
    <property type="entry name" value="AhpD-like"/>
</dbReference>